<gene>
    <name evidence="14" type="ORF">PK98_09575</name>
</gene>
<dbReference type="PANTHER" id="PTHR45436:SF8">
    <property type="entry name" value="HISTIDINE KINASE"/>
    <property type="match status" value="1"/>
</dbReference>
<dbReference type="EC" id="2.7.13.3" evidence="3"/>
<evidence type="ECO:0000256" key="11">
    <source>
        <dbReference type="SAM" id="Phobius"/>
    </source>
</evidence>
<dbReference type="InterPro" id="IPR036890">
    <property type="entry name" value="HATPase_C_sf"/>
</dbReference>
<evidence type="ECO:0000256" key="2">
    <source>
        <dbReference type="ARBA" id="ARBA00004370"/>
    </source>
</evidence>
<evidence type="ECO:0000256" key="1">
    <source>
        <dbReference type="ARBA" id="ARBA00000085"/>
    </source>
</evidence>
<dbReference type="PANTHER" id="PTHR45436">
    <property type="entry name" value="SENSOR HISTIDINE KINASE YKOH"/>
    <property type="match status" value="1"/>
</dbReference>
<dbReference type="GO" id="GO:0005886">
    <property type="term" value="C:plasma membrane"/>
    <property type="evidence" value="ECO:0007669"/>
    <property type="project" value="TreeGrafter"/>
</dbReference>
<feature type="transmembrane region" description="Helical" evidence="11">
    <location>
        <begin position="12"/>
        <end position="34"/>
    </location>
</feature>
<dbReference type="InterPro" id="IPR003661">
    <property type="entry name" value="HisK_dim/P_dom"/>
</dbReference>
<evidence type="ECO:0000313" key="15">
    <source>
        <dbReference type="Proteomes" id="UP000030988"/>
    </source>
</evidence>
<feature type="domain" description="HAMP" evidence="13">
    <location>
        <begin position="204"/>
        <end position="239"/>
    </location>
</feature>
<feature type="domain" description="Histidine kinase" evidence="12">
    <location>
        <begin position="247"/>
        <end position="457"/>
    </location>
</feature>
<dbReference type="Gene3D" id="3.30.565.10">
    <property type="entry name" value="Histidine kinase-like ATPase, C-terminal domain"/>
    <property type="match status" value="1"/>
</dbReference>
<dbReference type="Gene3D" id="1.10.287.130">
    <property type="match status" value="1"/>
</dbReference>
<keyword evidence="10 11" id="KW-0472">Membrane</keyword>
<dbReference type="SUPFAM" id="SSF55874">
    <property type="entry name" value="ATPase domain of HSP90 chaperone/DNA topoisomerase II/histidine kinase"/>
    <property type="match status" value="1"/>
</dbReference>
<keyword evidence="15" id="KW-1185">Reference proteome</keyword>
<comment type="caution">
    <text evidence="14">The sequence shown here is derived from an EMBL/GenBank/DDBJ whole genome shotgun (WGS) entry which is preliminary data.</text>
</comment>
<dbReference type="SMART" id="SM00387">
    <property type="entry name" value="HATPase_c"/>
    <property type="match status" value="1"/>
</dbReference>
<dbReference type="Pfam" id="PF02518">
    <property type="entry name" value="HATPase_c"/>
    <property type="match status" value="1"/>
</dbReference>
<dbReference type="GO" id="GO:0000155">
    <property type="term" value="F:phosphorelay sensor kinase activity"/>
    <property type="evidence" value="ECO:0007669"/>
    <property type="project" value="InterPro"/>
</dbReference>
<organism evidence="14 15">
    <name type="scientific">Croceibacterium mercuriale</name>
    <dbReference type="NCBI Taxonomy" id="1572751"/>
    <lineage>
        <taxon>Bacteria</taxon>
        <taxon>Pseudomonadati</taxon>
        <taxon>Pseudomonadota</taxon>
        <taxon>Alphaproteobacteria</taxon>
        <taxon>Sphingomonadales</taxon>
        <taxon>Erythrobacteraceae</taxon>
        <taxon>Croceibacterium</taxon>
    </lineage>
</organism>
<evidence type="ECO:0000256" key="7">
    <source>
        <dbReference type="ARBA" id="ARBA00022777"/>
    </source>
</evidence>
<keyword evidence="9" id="KW-0902">Two-component regulatory system</keyword>
<evidence type="ECO:0000256" key="9">
    <source>
        <dbReference type="ARBA" id="ARBA00023012"/>
    </source>
</evidence>
<comment type="subcellular location">
    <subcellularLocation>
        <location evidence="2">Membrane</location>
    </subcellularLocation>
</comment>
<dbReference type="CDD" id="cd00082">
    <property type="entry name" value="HisKA"/>
    <property type="match status" value="1"/>
</dbReference>
<dbReference type="SMART" id="SM00388">
    <property type="entry name" value="HisKA"/>
    <property type="match status" value="1"/>
</dbReference>
<dbReference type="InterPro" id="IPR036097">
    <property type="entry name" value="HisK_dim/P_sf"/>
</dbReference>
<dbReference type="Proteomes" id="UP000030988">
    <property type="component" value="Unassembled WGS sequence"/>
</dbReference>
<evidence type="ECO:0000259" key="12">
    <source>
        <dbReference type="PROSITE" id="PS50109"/>
    </source>
</evidence>
<evidence type="ECO:0000256" key="10">
    <source>
        <dbReference type="ARBA" id="ARBA00023136"/>
    </source>
</evidence>
<keyword evidence="5" id="KW-0808">Transferase</keyword>
<dbReference type="STRING" id="1572751.PK98_09575"/>
<evidence type="ECO:0000256" key="5">
    <source>
        <dbReference type="ARBA" id="ARBA00022679"/>
    </source>
</evidence>
<dbReference type="CDD" id="cd00075">
    <property type="entry name" value="HATPase"/>
    <property type="match status" value="1"/>
</dbReference>
<dbReference type="PROSITE" id="PS50885">
    <property type="entry name" value="HAMP"/>
    <property type="match status" value="1"/>
</dbReference>
<evidence type="ECO:0000259" key="13">
    <source>
        <dbReference type="PROSITE" id="PS50885"/>
    </source>
</evidence>
<name>A0A0B2BYC2_9SPHN</name>
<evidence type="ECO:0000256" key="3">
    <source>
        <dbReference type="ARBA" id="ARBA00012438"/>
    </source>
</evidence>
<evidence type="ECO:0000256" key="8">
    <source>
        <dbReference type="ARBA" id="ARBA00022989"/>
    </source>
</evidence>
<dbReference type="EMBL" id="JTDN01000001">
    <property type="protein sequence ID" value="KHL26598.1"/>
    <property type="molecule type" value="Genomic_DNA"/>
</dbReference>
<dbReference type="InterPro" id="IPR003594">
    <property type="entry name" value="HATPase_dom"/>
</dbReference>
<dbReference type="InterPro" id="IPR003660">
    <property type="entry name" value="HAMP_dom"/>
</dbReference>
<dbReference type="SUPFAM" id="SSF47384">
    <property type="entry name" value="Homodimeric domain of signal transducing histidine kinase"/>
    <property type="match status" value="1"/>
</dbReference>
<comment type="catalytic activity">
    <reaction evidence="1">
        <text>ATP + protein L-histidine = ADP + protein N-phospho-L-histidine.</text>
        <dbReference type="EC" id="2.7.13.3"/>
    </reaction>
</comment>
<protein>
    <recommendedName>
        <fullName evidence="3">histidine kinase</fullName>
        <ecNumber evidence="3">2.7.13.3</ecNumber>
    </recommendedName>
</protein>
<feature type="transmembrane region" description="Helical" evidence="11">
    <location>
        <begin position="162"/>
        <end position="184"/>
    </location>
</feature>
<keyword evidence="6 11" id="KW-0812">Transmembrane</keyword>
<dbReference type="AlphaFoldDB" id="A0A0B2BYC2"/>
<evidence type="ECO:0000313" key="14">
    <source>
        <dbReference type="EMBL" id="KHL26598.1"/>
    </source>
</evidence>
<dbReference type="Gene3D" id="6.10.340.10">
    <property type="match status" value="1"/>
</dbReference>
<accession>A0A0B2BYC2</accession>
<keyword evidence="8 11" id="KW-1133">Transmembrane helix</keyword>
<keyword evidence="4" id="KW-0597">Phosphoprotein</keyword>
<proteinExistence type="predicted"/>
<dbReference type="Pfam" id="PF00512">
    <property type="entry name" value="HisKA"/>
    <property type="match status" value="1"/>
</dbReference>
<keyword evidence="7" id="KW-0418">Kinase</keyword>
<evidence type="ECO:0000256" key="6">
    <source>
        <dbReference type="ARBA" id="ARBA00022692"/>
    </source>
</evidence>
<dbReference type="InterPro" id="IPR050428">
    <property type="entry name" value="TCS_sensor_his_kinase"/>
</dbReference>
<reference evidence="14 15" key="1">
    <citation type="submission" date="2014-11" db="EMBL/GenBank/DDBJ databases">
        <title>Draft genome sequence of Kirrobacter mercurialis.</title>
        <authorList>
            <person name="Coil D.A."/>
            <person name="Eisen J.A."/>
        </authorList>
    </citation>
    <scope>NUCLEOTIDE SEQUENCE [LARGE SCALE GENOMIC DNA]</scope>
    <source>
        <strain evidence="14 15">Coronado</strain>
    </source>
</reference>
<dbReference type="PRINTS" id="PR00344">
    <property type="entry name" value="BCTRLSENSOR"/>
</dbReference>
<dbReference type="PROSITE" id="PS50109">
    <property type="entry name" value="HIS_KIN"/>
    <property type="match status" value="1"/>
</dbReference>
<dbReference type="InterPro" id="IPR004358">
    <property type="entry name" value="Sig_transdc_His_kin-like_C"/>
</dbReference>
<sequence length="457" mass="49963">MPSDRRHLLHSAALRGALWITLIALLATGVALTVQYMQTTRLLEARTHALVDDEAASLLARYRADGVRGIAMAIRRQQDVPRVNEFFYLLATSNGEPLVGNLLEWPVDVEQPGYHSFTTKVASTGEGWRERRVEARAIVLPEGFRLLVGNLSDERQALRDQYLSSLVWSLLATGALGLALGFWYSRRGLAFVDAASATGESFLQGRLEERLPVSERGDEYDRLALTMNRAFEEVERLVGSLRAATEGLAHDLKTPLTRVRARLEVADLEQADAGRMHDVMADSRQDLETILQLIEDVLGLARVEATAVAHLAPVRLDVIVAEALELYDPVAAERDMELVSRIEPAQLPGSRSLLAQMVTNLIDNAIKYTPAGGGVTVALESIEGAIRLVIADNGPGIPEAQRAQALQRFTRLDPSRSQPGSGLGLSIVAAAARVHRASLKLDDNAPGLRVEILFSRL</sequence>
<dbReference type="InterPro" id="IPR005467">
    <property type="entry name" value="His_kinase_dom"/>
</dbReference>
<evidence type="ECO:0000256" key="4">
    <source>
        <dbReference type="ARBA" id="ARBA00022553"/>
    </source>
</evidence>